<dbReference type="OrthoDB" id="10292268at2759"/>
<dbReference type="AlphaFoldDB" id="A0A6A3DKB6"/>
<keyword evidence="7" id="KW-1185">Reference proteome</keyword>
<comment type="caution">
    <text evidence="2">The sequence shown here is derived from an EMBL/GenBank/DDBJ whole genome shotgun (WGS) entry which is preliminary data.</text>
</comment>
<dbReference type="Proteomes" id="UP000433483">
    <property type="component" value="Unassembled WGS sequence"/>
</dbReference>
<evidence type="ECO:0000313" key="5">
    <source>
        <dbReference type="EMBL" id="KAE9279733.1"/>
    </source>
</evidence>
<evidence type="ECO:0000313" key="6">
    <source>
        <dbReference type="Proteomes" id="UP000429523"/>
    </source>
</evidence>
<accession>A0A6A3DKB6</accession>
<evidence type="ECO:0000313" key="8">
    <source>
        <dbReference type="Proteomes" id="UP000437068"/>
    </source>
</evidence>
<sequence length="114" mass="11456">MTSGPSANVQSGRSPPGSSFSVRFGVLLVSFWSTAQEASTVVNTGATGEGALFSLFFSSRPSTPGRDSLCDAHCVGGTSSSLACVLSSSCDAKSANDVCERVAAPIQATCESPG</sequence>
<feature type="non-terminal residue" evidence="2">
    <location>
        <position position="114"/>
    </location>
</feature>
<evidence type="ECO:0000313" key="4">
    <source>
        <dbReference type="EMBL" id="KAE9177767.1"/>
    </source>
</evidence>
<dbReference type="Proteomes" id="UP000440367">
    <property type="component" value="Unassembled WGS sequence"/>
</dbReference>
<reference evidence="6 7" key="1">
    <citation type="submission" date="2018-08" db="EMBL/GenBank/DDBJ databases">
        <title>Genomic investigation of the strawberry pathogen Phytophthora fragariae indicates pathogenicity is determined by transcriptional variation in three key races.</title>
        <authorList>
            <person name="Adams T.M."/>
            <person name="Armitage A.D."/>
            <person name="Sobczyk M.K."/>
            <person name="Bates H.J."/>
            <person name="Dunwell J.M."/>
            <person name="Nellist C.F."/>
            <person name="Harrison R.J."/>
        </authorList>
    </citation>
    <scope>NUCLEOTIDE SEQUENCE [LARGE SCALE GENOMIC DNA]</scope>
    <source>
        <strain evidence="5 8">A4</strain>
        <strain evidence="4 9">BC-1</strain>
        <strain evidence="3 7">NOV-27</strain>
        <strain evidence="2 6">NOV-9</strain>
    </source>
</reference>
<dbReference type="EMBL" id="QXGB01002737">
    <property type="protein sequence ID" value="KAE9175413.1"/>
    <property type="molecule type" value="Genomic_DNA"/>
</dbReference>
<evidence type="ECO:0000313" key="3">
    <source>
        <dbReference type="EMBL" id="KAE9175413.1"/>
    </source>
</evidence>
<dbReference type="EMBL" id="QXGE01002715">
    <property type="protein sequence ID" value="KAE9279733.1"/>
    <property type="molecule type" value="Genomic_DNA"/>
</dbReference>
<dbReference type="EMBL" id="QXGF01003535">
    <property type="protein sequence ID" value="KAE8921345.1"/>
    <property type="molecule type" value="Genomic_DNA"/>
</dbReference>
<dbReference type="Proteomes" id="UP000429523">
    <property type="component" value="Unassembled WGS sequence"/>
</dbReference>
<evidence type="ECO:0000313" key="2">
    <source>
        <dbReference type="EMBL" id="KAE8921345.1"/>
    </source>
</evidence>
<gene>
    <name evidence="5" type="ORF">PF001_g24578</name>
    <name evidence="4" type="ORF">PF002_g28252</name>
    <name evidence="3" type="ORF">PF005_g25417</name>
    <name evidence="2" type="ORF">PF009_g28372</name>
</gene>
<dbReference type="Proteomes" id="UP000437068">
    <property type="component" value="Unassembled WGS sequence"/>
</dbReference>
<evidence type="ECO:0000313" key="7">
    <source>
        <dbReference type="Proteomes" id="UP000433483"/>
    </source>
</evidence>
<organism evidence="2 6">
    <name type="scientific">Phytophthora fragariae</name>
    <dbReference type="NCBI Taxonomy" id="53985"/>
    <lineage>
        <taxon>Eukaryota</taxon>
        <taxon>Sar</taxon>
        <taxon>Stramenopiles</taxon>
        <taxon>Oomycota</taxon>
        <taxon>Peronosporomycetes</taxon>
        <taxon>Peronosporales</taxon>
        <taxon>Peronosporaceae</taxon>
        <taxon>Phytophthora</taxon>
    </lineage>
</organism>
<proteinExistence type="predicted"/>
<evidence type="ECO:0000313" key="9">
    <source>
        <dbReference type="Proteomes" id="UP000440367"/>
    </source>
</evidence>
<evidence type="ECO:0000256" key="1">
    <source>
        <dbReference type="SAM" id="MobiDB-lite"/>
    </source>
</evidence>
<dbReference type="EMBL" id="QXGD01003419">
    <property type="protein sequence ID" value="KAE9177767.1"/>
    <property type="molecule type" value="Genomic_DNA"/>
</dbReference>
<feature type="region of interest" description="Disordered" evidence="1">
    <location>
        <begin position="1"/>
        <end position="20"/>
    </location>
</feature>
<protein>
    <submittedName>
        <fullName evidence="2">Uncharacterized protein</fullName>
    </submittedName>
</protein>
<name>A0A6A3DKB6_9STRA</name>